<comment type="pathway">
    <text evidence="7">Protein modification; lipoprotein biosynthesis (diacylglyceryl transfer).</text>
</comment>
<evidence type="ECO:0000256" key="1">
    <source>
        <dbReference type="ARBA" id="ARBA00007150"/>
    </source>
</evidence>
<dbReference type="UniPathway" id="UPA00664"/>
<dbReference type="InterPro" id="IPR001640">
    <property type="entry name" value="Lgt"/>
</dbReference>
<protein>
    <recommendedName>
        <fullName evidence="7">Phosphatidylglycerol--prolipoprotein diacylglyceryl transferase</fullName>
        <ecNumber evidence="7">2.5.1.145</ecNumber>
    </recommendedName>
</protein>
<accession>A0A840ICU0</accession>
<name>A0A840ICU0_9ACTN</name>
<feature type="transmembrane region" description="Helical" evidence="7">
    <location>
        <begin position="85"/>
        <end position="102"/>
    </location>
</feature>
<comment type="caution">
    <text evidence="9">The sequence shown here is derived from an EMBL/GenBank/DDBJ whole genome shotgun (WGS) entry which is preliminary data.</text>
</comment>
<dbReference type="GO" id="GO:0042158">
    <property type="term" value="P:lipoprotein biosynthetic process"/>
    <property type="evidence" value="ECO:0007669"/>
    <property type="project" value="UniProtKB-UniRule"/>
</dbReference>
<dbReference type="AlphaFoldDB" id="A0A840ICU0"/>
<keyword evidence="3 7" id="KW-0808">Transferase</keyword>
<evidence type="ECO:0000256" key="8">
    <source>
        <dbReference type="SAM" id="MobiDB-lite"/>
    </source>
</evidence>
<comment type="similarity">
    <text evidence="1 7">Belongs to the Lgt family.</text>
</comment>
<feature type="transmembrane region" description="Helical" evidence="7">
    <location>
        <begin position="43"/>
        <end position="65"/>
    </location>
</feature>
<feature type="transmembrane region" description="Helical" evidence="7">
    <location>
        <begin position="221"/>
        <end position="242"/>
    </location>
</feature>
<proteinExistence type="inferred from homology"/>
<feature type="compositionally biased region" description="Basic residues" evidence="8">
    <location>
        <begin position="261"/>
        <end position="272"/>
    </location>
</feature>
<dbReference type="HAMAP" id="MF_01147">
    <property type="entry name" value="Lgt"/>
    <property type="match status" value="1"/>
</dbReference>
<evidence type="ECO:0000256" key="4">
    <source>
        <dbReference type="ARBA" id="ARBA00022692"/>
    </source>
</evidence>
<evidence type="ECO:0000256" key="3">
    <source>
        <dbReference type="ARBA" id="ARBA00022679"/>
    </source>
</evidence>
<keyword evidence="4 7" id="KW-0812">Transmembrane</keyword>
<gene>
    <name evidence="7" type="primary">lgt</name>
    <name evidence="9" type="ORF">BDZ31_002148</name>
</gene>
<dbReference type="EC" id="2.5.1.145" evidence="7"/>
<dbReference type="Pfam" id="PF01790">
    <property type="entry name" value="LGT"/>
    <property type="match status" value="1"/>
</dbReference>
<evidence type="ECO:0000256" key="2">
    <source>
        <dbReference type="ARBA" id="ARBA00022475"/>
    </source>
</evidence>
<keyword evidence="9" id="KW-0449">Lipoprotein</keyword>
<dbReference type="RefSeq" id="WP_183341824.1">
    <property type="nucleotide sequence ID" value="NZ_JACHNU010000002.1"/>
</dbReference>
<feature type="transmembrane region" description="Helical" evidence="7">
    <location>
        <begin position="12"/>
        <end position="31"/>
    </location>
</feature>
<evidence type="ECO:0000256" key="5">
    <source>
        <dbReference type="ARBA" id="ARBA00022989"/>
    </source>
</evidence>
<feature type="binding site" evidence="7">
    <location>
        <position position="128"/>
    </location>
    <ligand>
        <name>a 1,2-diacyl-sn-glycero-3-phospho-(1'-sn-glycerol)</name>
        <dbReference type="ChEBI" id="CHEBI:64716"/>
    </ligand>
</feature>
<keyword evidence="10" id="KW-1185">Reference proteome</keyword>
<evidence type="ECO:0000313" key="10">
    <source>
        <dbReference type="Proteomes" id="UP000585272"/>
    </source>
</evidence>
<comment type="function">
    <text evidence="7">Catalyzes the transfer of the diacylglyceryl group from phosphatidylglycerol to the sulfhydryl group of the N-terminal cysteine of a prolipoprotein, the first step in the formation of mature lipoproteins.</text>
</comment>
<comment type="subcellular location">
    <subcellularLocation>
        <location evidence="7">Cell membrane</location>
        <topology evidence="7">Multi-pass membrane protein</topology>
    </subcellularLocation>
</comment>
<keyword evidence="5 7" id="KW-1133">Transmembrane helix</keyword>
<feature type="region of interest" description="Disordered" evidence="8">
    <location>
        <begin position="251"/>
        <end position="272"/>
    </location>
</feature>
<evidence type="ECO:0000256" key="7">
    <source>
        <dbReference type="HAMAP-Rule" id="MF_01147"/>
    </source>
</evidence>
<organism evidence="9 10">
    <name type="scientific">Conexibacter arvalis</name>
    <dbReference type="NCBI Taxonomy" id="912552"/>
    <lineage>
        <taxon>Bacteria</taxon>
        <taxon>Bacillati</taxon>
        <taxon>Actinomycetota</taxon>
        <taxon>Thermoleophilia</taxon>
        <taxon>Solirubrobacterales</taxon>
        <taxon>Conexibacteraceae</taxon>
        <taxon>Conexibacter</taxon>
    </lineage>
</organism>
<keyword evidence="2 7" id="KW-1003">Cell membrane</keyword>
<keyword evidence="6 7" id="KW-0472">Membrane</keyword>
<comment type="catalytic activity">
    <reaction evidence="7">
        <text>L-cysteinyl-[prolipoprotein] + a 1,2-diacyl-sn-glycero-3-phospho-(1'-sn-glycerol) = an S-1,2-diacyl-sn-glyceryl-L-cysteinyl-[prolipoprotein] + sn-glycerol 1-phosphate + H(+)</text>
        <dbReference type="Rhea" id="RHEA:56712"/>
        <dbReference type="Rhea" id="RHEA-COMP:14679"/>
        <dbReference type="Rhea" id="RHEA-COMP:14680"/>
        <dbReference type="ChEBI" id="CHEBI:15378"/>
        <dbReference type="ChEBI" id="CHEBI:29950"/>
        <dbReference type="ChEBI" id="CHEBI:57685"/>
        <dbReference type="ChEBI" id="CHEBI:64716"/>
        <dbReference type="ChEBI" id="CHEBI:140658"/>
        <dbReference type="EC" id="2.5.1.145"/>
    </reaction>
</comment>
<dbReference type="GO" id="GO:0008961">
    <property type="term" value="F:phosphatidylglycerol-prolipoprotein diacylglyceryl transferase activity"/>
    <property type="evidence" value="ECO:0007669"/>
    <property type="project" value="UniProtKB-UniRule"/>
</dbReference>
<evidence type="ECO:0000313" key="9">
    <source>
        <dbReference type="EMBL" id="MBB4662562.1"/>
    </source>
</evidence>
<reference evidence="9 10" key="1">
    <citation type="submission" date="2020-08" db="EMBL/GenBank/DDBJ databases">
        <title>Genomic Encyclopedia of Archaeal and Bacterial Type Strains, Phase II (KMG-II): from individual species to whole genera.</title>
        <authorList>
            <person name="Goeker M."/>
        </authorList>
    </citation>
    <scope>NUCLEOTIDE SEQUENCE [LARGE SCALE GENOMIC DNA]</scope>
    <source>
        <strain evidence="9 10">DSM 23288</strain>
    </source>
</reference>
<feature type="transmembrane region" description="Helical" evidence="7">
    <location>
        <begin position="192"/>
        <end position="209"/>
    </location>
</feature>
<dbReference type="GO" id="GO:0005886">
    <property type="term" value="C:plasma membrane"/>
    <property type="evidence" value="ECO:0007669"/>
    <property type="project" value="UniProtKB-SubCell"/>
</dbReference>
<evidence type="ECO:0000256" key="6">
    <source>
        <dbReference type="ARBA" id="ARBA00023136"/>
    </source>
</evidence>
<sequence>MLRSIDLGGIELQTFGLFFALNFLCWAAVVARRLKEIGKPVDWAYEILFVALIGGLVGARGYFLLQNWDDVKDDVFGNIFSGAGLIWYGGLVGGVVAVLIWAKWRRFLSLQLTDMAAIGLPLGYAIGRIGCQISGDGDYGKESSLPWAMGYPDGAVPTDPGVTVQPTPLYETLSMGLLAFVLWNLRDRFRPGVLFGFYLIGAGIERFLVEFARLNDEVVGFMTAAQVESLVMLLIGIVWLLVMRARNGGQLRKPDEPERKGRARGGRRPATA</sequence>
<dbReference type="PANTHER" id="PTHR30589">
    <property type="entry name" value="PROLIPOPROTEIN DIACYLGLYCERYL TRANSFERASE"/>
    <property type="match status" value="1"/>
</dbReference>
<dbReference type="PANTHER" id="PTHR30589:SF0">
    <property type="entry name" value="PHOSPHATIDYLGLYCEROL--PROLIPOPROTEIN DIACYLGLYCERYL TRANSFERASE"/>
    <property type="match status" value="1"/>
</dbReference>
<dbReference type="EMBL" id="JACHNU010000002">
    <property type="protein sequence ID" value="MBB4662562.1"/>
    <property type="molecule type" value="Genomic_DNA"/>
</dbReference>
<dbReference type="Proteomes" id="UP000585272">
    <property type="component" value="Unassembled WGS sequence"/>
</dbReference>